<dbReference type="InterPro" id="IPR051813">
    <property type="entry name" value="HepT_RNase_toxin"/>
</dbReference>
<name>A0A0F3GL71_9BACT</name>
<sequence>MSNKDFIDNKLVQAGVIRELEIIGEAAKRVTTEIKDKYPDIPWKKMAGARDKLIHQYFGVDIEVVWDTVEQAIPMLKIKIKEICNSSSIGC</sequence>
<dbReference type="EMBL" id="LACI01002255">
    <property type="protein sequence ID" value="KJU82577.1"/>
    <property type="molecule type" value="Genomic_DNA"/>
</dbReference>
<dbReference type="PANTHER" id="PTHR34139:SF1">
    <property type="entry name" value="RNASE MJ1380-RELATED"/>
    <property type="match status" value="1"/>
</dbReference>
<evidence type="ECO:0000256" key="5">
    <source>
        <dbReference type="ARBA" id="ARBA00022801"/>
    </source>
</evidence>
<keyword evidence="7" id="KW-1185">Reference proteome</keyword>
<proteinExistence type="predicted"/>
<dbReference type="Proteomes" id="UP000033423">
    <property type="component" value="Unassembled WGS sequence"/>
</dbReference>
<keyword evidence="3" id="KW-0540">Nuclease</keyword>
<keyword evidence="2" id="KW-1277">Toxin-antitoxin system</keyword>
<dbReference type="GO" id="GO:0016787">
    <property type="term" value="F:hydrolase activity"/>
    <property type="evidence" value="ECO:0007669"/>
    <property type="project" value="UniProtKB-KW"/>
</dbReference>
<dbReference type="GO" id="GO:0004540">
    <property type="term" value="F:RNA nuclease activity"/>
    <property type="evidence" value="ECO:0007669"/>
    <property type="project" value="InterPro"/>
</dbReference>
<keyword evidence="4" id="KW-0547">Nucleotide-binding</keyword>
<reference evidence="6 7" key="1">
    <citation type="submission" date="2015-02" db="EMBL/GenBank/DDBJ databases">
        <title>Single-cell genomics of uncultivated deep-branching MTB reveals a conserved set of magnetosome genes.</title>
        <authorList>
            <person name="Kolinko S."/>
            <person name="Richter M."/>
            <person name="Glockner F.O."/>
            <person name="Brachmann A."/>
            <person name="Schuler D."/>
        </authorList>
    </citation>
    <scope>NUCLEOTIDE SEQUENCE [LARGE SCALE GENOMIC DNA]</scope>
    <source>
        <strain evidence="6">TM-1</strain>
    </source>
</reference>
<organism evidence="6 7">
    <name type="scientific">Candidatus Magnetobacterium bavaricum</name>
    <dbReference type="NCBI Taxonomy" id="29290"/>
    <lineage>
        <taxon>Bacteria</taxon>
        <taxon>Pseudomonadati</taxon>
        <taxon>Nitrospirota</taxon>
        <taxon>Thermodesulfovibrionia</taxon>
        <taxon>Thermodesulfovibrionales</taxon>
        <taxon>Candidatus Magnetobacteriaceae</taxon>
        <taxon>Candidatus Magnetobacterium</taxon>
    </lineage>
</organism>
<dbReference type="PATRIC" id="fig|29290.4.peg.6914"/>
<evidence type="ECO:0000256" key="2">
    <source>
        <dbReference type="ARBA" id="ARBA00022649"/>
    </source>
</evidence>
<comment type="caution">
    <text evidence="6">The sequence shown here is derived from an EMBL/GenBank/DDBJ whole genome shotgun (WGS) entry which is preliminary data.</text>
</comment>
<dbReference type="GO" id="GO:0110001">
    <property type="term" value="C:toxin-antitoxin complex"/>
    <property type="evidence" value="ECO:0007669"/>
    <property type="project" value="InterPro"/>
</dbReference>
<evidence type="ECO:0000313" key="6">
    <source>
        <dbReference type="EMBL" id="KJU82577.1"/>
    </source>
</evidence>
<evidence type="ECO:0000256" key="1">
    <source>
        <dbReference type="ARBA" id="ARBA00022553"/>
    </source>
</evidence>
<accession>A0A0F3GL71</accession>
<evidence type="ECO:0000256" key="3">
    <source>
        <dbReference type="ARBA" id="ARBA00022722"/>
    </source>
</evidence>
<evidence type="ECO:0000313" key="7">
    <source>
        <dbReference type="Proteomes" id="UP000033423"/>
    </source>
</evidence>
<dbReference type="InterPro" id="IPR008201">
    <property type="entry name" value="HepT-like"/>
</dbReference>
<evidence type="ECO:0000256" key="4">
    <source>
        <dbReference type="ARBA" id="ARBA00022741"/>
    </source>
</evidence>
<dbReference type="AlphaFoldDB" id="A0A0F3GL71"/>
<protein>
    <submittedName>
        <fullName evidence="6">Protein containing DUF86</fullName>
    </submittedName>
</protein>
<dbReference type="PANTHER" id="PTHR34139">
    <property type="entry name" value="UPF0331 PROTEIN MJ0127"/>
    <property type="match status" value="1"/>
</dbReference>
<dbReference type="Pfam" id="PF01934">
    <property type="entry name" value="HepT-like"/>
    <property type="match status" value="1"/>
</dbReference>
<keyword evidence="5" id="KW-0378">Hydrolase</keyword>
<dbReference type="GO" id="GO:0000166">
    <property type="term" value="F:nucleotide binding"/>
    <property type="evidence" value="ECO:0007669"/>
    <property type="project" value="UniProtKB-KW"/>
</dbReference>
<keyword evidence="1" id="KW-0597">Phosphoprotein</keyword>
<gene>
    <name evidence="6" type="ORF">MBAV_005229</name>
</gene>